<sequence>MPYLVIWFHAKRSSPFAHRLFRKRFILWYEKLFWRKVASVDRSQTVISIVLKMIGIMNVPCESPAEFYGAPEPAKLPSKGGPLSLFWRRKSSHQIDYLQDGRKLSDGKLTQKTSAPQLWEQLLVRTFVHKMEDEIQSPIDQYESIQKEFAKLTLKRQGSQSKSTYSLVSQDRLSSSCPKCCAEDCSLSSPNMLAPRPRHRAHSTCTAMEYPPKK</sequence>
<reference evidence="2" key="1">
    <citation type="submission" date="2016-11" db="UniProtKB">
        <authorList>
            <consortium name="WormBaseParasite"/>
        </authorList>
    </citation>
    <scope>IDENTIFICATION</scope>
</reference>
<proteinExistence type="predicted"/>
<dbReference type="WBParaSite" id="L893_g27598.t1">
    <property type="protein sequence ID" value="L893_g27598.t1"/>
    <property type="gene ID" value="L893_g27598"/>
</dbReference>
<evidence type="ECO:0000313" key="2">
    <source>
        <dbReference type="WBParaSite" id="L893_g27598.t1"/>
    </source>
</evidence>
<keyword evidence="1" id="KW-1185">Reference proteome</keyword>
<organism evidence="1 2">
    <name type="scientific">Steinernema glaseri</name>
    <dbReference type="NCBI Taxonomy" id="37863"/>
    <lineage>
        <taxon>Eukaryota</taxon>
        <taxon>Metazoa</taxon>
        <taxon>Ecdysozoa</taxon>
        <taxon>Nematoda</taxon>
        <taxon>Chromadorea</taxon>
        <taxon>Rhabditida</taxon>
        <taxon>Tylenchina</taxon>
        <taxon>Panagrolaimomorpha</taxon>
        <taxon>Strongyloidoidea</taxon>
        <taxon>Steinernematidae</taxon>
        <taxon>Steinernema</taxon>
    </lineage>
</organism>
<accession>A0A1I7ZLW1</accession>
<evidence type="ECO:0000313" key="1">
    <source>
        <dbReference type="Proteomes" id="UP000095287"/>
    </source>
</evidence>
<name>A0A1I7ZLW1_9BILA</name>
<dbReference type="PANTHER" id="PTHR38608">
    <property type="entry name" value="PROTEIN CBG07207"/>
    <property type="match status" value="1"/>
</dbReference>
<dbReference type="PANTHER" id="PTHR38608:SF4">
    <property type="entry name" value="PROTEIN CBG07207"/>
    <property type="match status" value="1"/>
</dbReference>
<dbReference type="Proteomes" id="UP000095287">
    <property type="component" value="Unplaced"/>
</dbReference>
<dbReference type="AlphaFoldDB" id="A0A1I7ZLW1"/>
<protein>
    <submittedName>
        <fullName evidence="2">DDE_Tnp_1_7 domain-containing protein</fullName>
    </submittedName>
</protein>